<sequence length="400" mass="43427">MAGRGRDEMVLDELKRLAGQYREKMIEHRVHLHMHPELPFCEKNTSAYVKKELERIGVPYVLCEGNYGIVATVTGGKPGKNIGFRADMDALEIQEANDVPYRSQVPGVMHACGHDGHTAVLLGLAEALTEHKELVHGTVRLFFQPAEELAPGGAKSMVDQGFADGLDEVFALHFQGETETGTIRTTTGAIMANADSITVTIHGRGAHAADPNLAADALLAGAAAVCALQNIVSRFLNPLDSAVVSICTFHSGEKVYNVLQDKAVFLGTVRTFSAEARARIEEKIHTVLKGVCEIYGTTYELEYEKGYPAVINDRQVSEQAVKAMERAGFHVEICRPDLGGEDFAYFLNHTPGCFAYIGCGNRNKGICASVHTPRFDIDEDALESALLCELALYGNAVGTF</sequence>
<evidence type="ECO:0000313" key="5">
    <source>
        <dbReference type="Proteomes" id="UP001299265"/>
    </source>
</evidence>
<name>A0AAP2RIY1_9FIRM</name>
<comment type="caution">
    <text evidence="4">The sequence shown here is derived from an EMBL/GenBank/DDBJ whole genome shotgun (WGS) entry which is preliminary data.</text>
</comment>
<evidence type="ECO:0000256" key="1">
    <source>
        <dbReference type="ARBA" id="ARBA00022801"/>
    </source>
</evidence>
<feature type="domain" description="Peptidase M20 dimerisation" evidence="3">
    <location>
        <begin position="194"/>
        <end position="290"/>
    </location>
</feature>
<dbReference type="SUPFAM" id="SSF55031">
    <property type="entry name" value="Bacterial exopeptidase dimerisation domain"/>
    <property type="match status" value="1"/>
</dbReference>
<keyword evidence="1" id="KW-0378">Hydrolase</keyword>
<evidence type="ECO:0000259" key="3">
    <source>
        <dbReference type="Pfam" id="PF07687"/>
    </source>
</evidence>
<dbReference type="Proteomes" id="UP001299265">
    <property type="component" value="Unassembled WGS sequence"/>
</dbReference>
<protein>
    <submittedName>
        <fullName evidence="4">Amidohydrolase</fullName>
    </submittedName>
</protein>
<dbReference type="Gene3D" id="3.30.70.360">
    <property type="match status" value="1"/>
</dbReference>
<dbReference type="Pfam" id="PF01546">
    <property type="entry name" value="Peptidase_M20"/>
    <property type="match status" value="1"/>
</dbReference>
<dbReference type="PANTHER" id="PTHR11014:SF63">
    <property type="entry name" value="METALLOPEPTIDASE, PUTATIVE (AFU_ORTHOLOGUE AFUA_6G09600)-RELATED"/>
    <property type="match status" value="1"/>
</dbReference>
<dbReference type="NCBIfam" id="TIGR01891">
    <property type="entry name" value="amidohydrolases"/>
    <property type="match status" value="1"/>
</dbReference>
<dbReference type="GO" id="GO:0050118">
    <property type="term" value="F:N-acetyldiaminopimelate deacetylase activity"/>
    <property type="evidence" value="ECO:0007669"/>
    <property type="project" value="UniProtKB-ARBA"/>
</dbReference>
<feature type="binding site" evidence="2">
    <location>
        <position position="371"/>
    </location>
    <ligand>
        <name>Mn(2+)</name>
        <dbReference type="ChEBI" id="CHEBI:29035"/>
        <label>2</label>
    </ligand>
</feature>
<comment type="cofactor">
    <cofactor evidence="2">
        <name>Mn(2+)</name>
        <dbReference type="ChEBI" id="CHEBI:29035"/>
    </cofactor>
    <text evidence="2">The Mn(2+) ion enhances activity.</text>
</comment>
<keyword evidence="2" id="KW-0464">Manganese</keyword>
<dbReference type="FunFam" id="3.30.70.360:FF:000001">
    <property type="entry name" value="N-acetyldiaminopimelate deacetylase"/>
    <property type="match status" value="1"/>
</dbReference>
<dbReference type="PANTHER" id="PTHR11014">
    <property type="entry name" value="PEPTIDASE M20 FAMILY MEMBER"/>
    <property type="match status" value="1"/>
</dbReference>
<feature type="binding site" evidence="2">
    <location>
        <position position="148"/>
    </location>
    <ligand>
        <name>Mn(2+)</name>
        <dbReference type="ChEBI" id="CHEBI:29035"/>
        <label>2</label>
    </ligand>
</feature>
<dbReference type="InterPro" id="IPR017439">
    <property type="entry name" value="Amidohydrolase"/>
</dbReference>
<dbReference type="InterPro" id="IPR036264">
    <property type="entry name" value="Bact_exopeptidase_dim_dom"/>
</dbReference>
<proteinExistence type="predicted"/>
<feature type="binding site" evidence="2">
    <location>
        <position position="173"/>
    </location>
    <ligand>
        <name>Mn(2+)</name>
        <dbReference type="ChEBI" id="CHEBI:29035"/>
        <label>1</label>
    </ligand>
</feature>
<keyword evidence="5" id="KW-1185">Reference proteome</keyword>
<dbReference type="RefSeq" id="WP_231062934.1">
    <property type="nucleotide sequence ID" value="NZ_JAJNOR010000006.1"/>
</dbReference>
<dbReference type="InterPro" id="IPR002933">
    <property type="entry name" value="Peptidase_M20"/>
</dbReference>
<feature type="binding site" evidence="2">
    <location>
        <position position="114"/>
    </location>
    <ligand>
        <name>Mn(2+)</name>
        <dbReference type="ChEBI" id="CHEBI:29035"/>
        <label>2</label>
    </ligand>
</feature>
<dbReference type="GO" id="GO:0046872">
    <property type="term" value="F:metal ion binding"/>
    <property type="evidence" value="ECO:0007669"/>
    <property type="project" value="UniProtKB-KW"/>
</dbReference>
<reference evidence="4 5" key="1">
    <citation type="submission" date="2021-11" db="EMBL/GenBank/DDBJ databases">
        <title>Lacrimispora sp. nov. NSJ-141 isolated from human feces.</title>
        <authorList>
            <person name="Abdugheni R."/>
        </authorList>
    </citation>
    <scope>NUCLEOTIDE SEQUENCE [LARGE SCALE GENOMIC DNA]</scope>
    <source>
        <strain evidence="4 5">NSJ-141</strain>
    </source>
</reference>
<evidence type="ECO:0000256" key="2">
    <source>
        <dbReference type="PIRSR" id="PIRSR005962-1"/>
    </source>
</evidence>
<dbReference type="InterPro" id="IPR011650">
    <property type="entry name" value="Peptidase_M20_dimer"/>
</dbReference>
<accession>A0AAP2RIY1</accession>
<dbReference type="SUPFAM" id="SSF53187">
    <property type="entry name" value="Zn-dependent exopeptidases"/>
    <property type="match status" value="1"/>
</dbReference>
<keyword evidence="2" id="KW-0479">Metal-binding</keyword>
<dbReference type="Gene3D" id="3.40.630.10">
    <property type="entry name" value="Zn peptidases"/>
    <property type="match status" value="1"/>
</dbReference>
<dbReference type="Pfam" id="PF07687">
    <property type="entry name" value="M20_dimer"/>
    <property type="match status" value="1"/>
</dbReference>
<organism evidence="4 5">
    <name type="scientific">Lientehia hominis</name>
    <dbReference type="NCBI Taxonomy" id="2897778"/>
    <lineage>
        <taxon>Bacteria</taxon>
        <taxon>Bacillati</taxon>
        <taxon>Bacillota</taxon>
        <taxon>Clostridia</taxon>
        <taxon>Lachnospirales</taxon>
        <taxon>Lachnospiraceae</taxon>
        <taxon>Lientehia</taxon>
    </lineage>
</organism>
<feature type="binding site" evidence="2">
    <location>
        <position position="112"/>
    </location>
    <ligand>
        <name>Mn(2+)</name>
        <dbReference type="ChEBI" id="CHEBI:29035"/>
        <label>2</label>
    </ligand>
</feature>
<evidence type="ECO:0000313" key="4">
    <source>
        <dbReference type="EMBL" id="MCD2493064.1"/>
    </source>
</evidence>
<dbReference type="GO" id="GO:0019877">
    <property type="term" value="P:diaminopimelate biosynthetic process"/>
    <property type="evidence" value="ECO:0007669"/>
    <property type="project" value="UniProtKB-ARBA"/>
</dbReference>
<dbReference type="AlphaFoldDB" id="A0AAP2RIY1"/>
<gene>
    <name evidence="4" type="ORF">LQE92_10590</name>
</gene>
<dbReference type="PIRSF" id="PIRSF005962">
    <property type="entry name" value="Pept_M20D_amidohydro"/>
    <property type="match status" value="1"/>
</dbReference>
<dbReference type="EMBL" id="JAJNOR010000006">
    <property type="protein sequence ID" value="MCD2493064.1"/>
    <property type="molecule type" value="Genomic_DNA"/>
</dbReference>